<feature type="domain" description="Metalloenzyme" evidence="2">
    <location>
        <begin position="223"/>
        <end position="302"/>
    </location>
</feature>
<dbReference type="AlphaFoldDB" id="A0AAU9CNG4"/>
<protein>
    <recommendedName>
        <fullName evidence="2">Metalloenzyme domain-containing protein</fullName>
    </recommendedName>
</protein>
<reference evidence="3 4" key="1">
    <citation type="submission" date="2021-12" db="EMBL/GenBank/DDBJ databases">
        <title>Genome sequencing of bacteria with rrn-lacking chromosome and rrn-plasmid.</title>
        <authorList>
            <person name="Anda M."/>
            <person name="Iwasaki W."/>
        </authorList>
    </citation>
    <scope>NUCLEOTIDE SEQUENCE [LARGE SCALE GENOMIC DNA]</scope>
    <source>
        <strain evidence="3 4">DSM 100852</strain>
        <plasmid evidence="3 4">pFA2</plasmid>
    </source>
</reference>
<feature type="chain" id="PRO_5043448556" description="Metalloenzyme domain-containing protein" evidence="1">
    <location>
        <begin position="26"/>
        <end position="364"/>
    </location>
</feature>
<gene>
    <name evidence="3" type="ORF">FUAX_42650</name>
</gene>
<keyword evidence="4" id="KW-1185">Reference proteome</keyword>
<dbReference type="EMBL" id="AP025316">
    <property type="protein sequence ID" value="BDD11833.1"/>
    <property type="molecule type" value="Genomic_DNA"/>
</dbReference>
<dbReference type="InterPro" id="IPR006124">
    <property type="entry name" value="Metalloenzyme"/>
</dbReference>
<evidence type="ECO:0000313" key="3">
    <source>
        <dbReference type="EMBL" id="BDD11833.1"/>
    </source>
</evidence>
<sequence length="364" mass="40839">MSNLNHKQIILILLACFGLSSSAFSQFKTENVVLVTLDGLRWQELFEGAEAELINDKKYVKHIDETKKSYWRDSPTERRKILMPFFWSTIAQKGQLYGNRTKGSNVDCVNTMRISFPGYSEILSGKADDKRIYSNKKINNPNETIIGLANRSKKLSGKVAAFGSWDAFPYIINEERAGLYVNAGFRKAKGKTTKVEHCLNGMIDQIPGITGDTRFDALTHGFAMETLKKDKPRFLYVAYGETDNYGHAGNYEAYLNAAHQTDANIKELWNYVQNHPKYRGKTTLIITTDHGRGLQSEWTSHGHSIPKSGEIWIAAIGPDTQALGEITTGQYYQDQVAQTIATLLGLDLRATDNAVGKEIQTILK</sequence>
<dbReference type="GO" id="GO:0046872">
    <property type="term" value="F:metal ion binding"/>
    <property type="evidence" value="ECO:0007669"/>
    <property type="project" value="InterPro"/>
</dbReference>
<dbReference type="GO" id="GO:0003824">
    <property type="term" value="F:catalytic activity"/>
    <property type="evidence" value="ECO:0007669"/>
    <property type="project" value="InterPro"/>
</dbReference>
<geneLocation type="plasmid" evidence="3 4">
    <name>pFA2</name>
</geneLocation>
<accession>A0AAU9CNG4</accession>
<dbReference type="Pfam" id="PF01676">
    <property type="entry name" value="Metalloenzyme"/>
    <property type="match status" value="1"/>
</dbReference>
<dbReference type="KEGG" id="fax:FUAX_42650"/>
<proteinExistence type="predicted"/>
<evidence type="ECO:0000256" key="1">
    <source>
        <dbReference type="SAM" id="SignalP"/>
    </source>
</evidence>
<dbReference type="Proteomes" id="UP001348817">
    <property type="component" value="Plasmid pFA2"/>
</dbReference>
<keyword evidence="3" id="KW-0614">Plasmid</keyword>
<evidence type="ECO:0000313" key="4">
    <source>
        <dbReference type="Proteomes" id="UP001348817"/>
    </source>
</evidence>
<dbReference type="Gene3D" id="3.40.720.10">
    <property type="entry name" value="Alkaline Phosphatase, subunit A"/>
    <property type="match status" value="1"/>
</dbReference>
<name>A0AAU9CNG4_9BACT</name>
<dbReference type="RefSeq" id="WP_338395232.1">
    <property type="nucleotide sequence ID" value="NZ_AP025316.1"/>
</dbReference>
<keyword evidence="1" id="KW-0732">Signal</keyword>
<organism evidence="3 4">
    <name type="scientific">Fulvitalea axinellae</name>
    <dbReference type="NCBI Taxonomy" id="1182444"/>
    <lineage>
        <taxon>Bacteria</taxon>
        <taxon>Pseudomonadati</taxon>
        <taxon>Bacteroidota</taxon>
        <taxon>Cytophagia</taxon>
        <taxon>Cytophagales</taxon>
        <taxon>Persicobacteraceae</taxon>
        <taxon>Fulvitalea</taxon>
    </lineage>
</organism>
<dbReference type="InterPro" id="IPR017850">
    <property type="entry name" value="Alkaline_phosphatase_core_sf"/>
</dbReference>
<dbReference type="SUPFAM" id="SSF53649">
    <property type="entry name" value="Alkaline phosphatase-like"/>
    <property type="match status" value="1"/>
</dbReference>
<evidence type="ECO:0000259" key="2">
    <source>
        <dbReference type="Pfam" id="PF01676"/>
    </source>
</evidence>
<feature type="signal peptide" evidence="1">
    <location>
        <begin position="1"/>
        <end position="25"/>
    </location>
</feature>